<organism evidence="2 3">
    <name type="scientific">Paenibacillus antri</name>
    <dbReference type="NCBI Taxonomy" id="2582848"/>
    <lineage>
        <taxon>Bacteria</taxon>
        <taxon>Bacillati</taxon>
        <taxon>Bacillota</taxon>
        <taxon>Bacilli</taxon>
        <taxon>Bacillales</taxon>
        <taxon>Paenibacillaceae</taxon>
        <taxon>Paenibacillus</taxon>
    </lineage>
</organism>
<evidence type="ECO:0000313" key="2">
    <source>
        <dbReference type="EMBL" id="TLS53296.1"/>
    </source>
</evidence>
<reference evidence="2 3" key="1">
    <citation type="submission" date="2019-05" db="EMBL/GenBank/DDBJ databases">
        <authorList>
            <person name="Narsing Rao M.P."/>
            <person name="Li W.J."/>
        </authorList>
    </citation>
    <scope>NUCLEOTIDE SEQUENCE [LARGE SCALE GENOMIC DNA]</scope>
    <source>
        <strain evidence="2 3">SYSU_K30003</strain>
    </source>
</reference>
<gene>
    <name evidence="2" type="ORF">FE782_03195</name>
</gene>
<dbReference type="RefSeq" id="WP_138192457.1">
    <property type="nucleotide sequence ID" value="NZ_VCIW01000002.1"/>
</dbReference>
<evidence type="ECO:0000256" key="1">
    <source>
        <dbReference type="SAM" id="MobiDB-lite"/>
    </source>
</evidence>
<proteinExistence type="predicted"/>
<keyword evidence="3" id="KW-1185">Reference proteome</keyword>
<dbReference type="Proteomes" id="UP000309676">
    <property type="component" value="Unassembled WGS sequence"/>
</dbReference>
<dbReference type="EMBL" id="VCIW01000002">
    <property type="protein sequence ID" value="TLS53296.1"/>
    <property type="molecule type" value="Genomic_DNA"/>
</dbReference>
<name>A0A5R9GFW8_9BACL</name>
<evidence type="ECO:0000313" key="3">
    <source>
        <dbReference type="Proteomes" id="UP000309676"/>
    </source>
</evidence>
<protein>
    <submittedName>
        <fullName evidence="2">Uncharacterized protein</fullName>
    </submittedName>
</protein>
<comment type="caution">
    <text evidence="2">The sequence shown here is derived from an EMBL/GenBank/DDBJ whole genome shotgun (WGS) entry which is preliminary data.</text>
</comment>
<accession>A0A5R9GFW8</accession>
<feature type="region of interest" description="Disordered" evidence="1">
    <location>
        <begin position="55"/>
        <end position="85"/>
    </location>
</feature>
<dbReference type="OrthoDB" id="2639081at2"/>
<sequence length="126" mass="13506">MHVEYPVREEHVRIFMNRPVGVVLMDGTRHYGILTGCEKGCLHLNGGPAAAKAKAKRRKLTKKATVQAKVGKRKSKRASSNAALPPSPFTPAIPYGPYNPYGPIVPPGPGLALDLATIALLFALLP</sequence>
<dbReference type="AlphaFoldDB" id="A0A5R9GFW8"/>